<name>A0ABD3A914_9GENT</name>
<sequence>MEGWGGEEGLCREDGDSGRSTIILLEGMMMILVEVGRVDGPESCTHQNLTKDDARQQFLRVLRTFLMAIEVVSDRDKLRLLCDPKDSAIQEIQDSFPLSKCQVAKLPTCHW</sequence>
<accession>A0ABD3A914</accession>
<comment type="caution">
    <text evidence="1">The sequence shown here is derived from an EMBL/GenBank/DDBJ whole genome shotgun (WGS) entry which is preliminary data.</text>
</comment>
<evidence type="ECO:0000313" key="1">
    <source>
        <dbReference type="EMBL" id="KAL3527351.1"/>
    </source>
</evidence>
<gene>
    <name evidence="1" type="ORF">ACH5RR_012007</name>
</gene>
<evidence type="ECO:0000313" key="2">
    <source>
        <dbReference type="Proteomes" id="UP001630127"/>
    </source>
</evidence>
<dbReference type="EMBL" id="JBJUIK010000005">
    <property type="protein sequence ID" value="KAL3527351.1"/>
    <property type="molecule type" value="Genomic_DNA"/>
</dbReference>
<protein>
    <submittedName>
        <fullName evidence="1">Uncharacterized protein</fullName>
    </submittedName>
</protein>
<keyword evidence="2" id="KW-1185">Reference proteome</keyword>
<dbReference type="AlphaFoldDB" id="A0ABD3A914"/>
<reference evidence="1 2" key="1">
    <citation type="submission" date="2024-11" db="EMBL/GenBank/DDBJ databases">
        <title>A near-complete genome assembly of Cinchona calisaya.</title>
        <authorList>
            <person name="Lian D.C."/>
            <person name="Zhao X.W."/>
            <person name="Wei L."/>
        </authorList>
    </citation>
    <scope>NUCLEOTIDE SEQUENCE [LARGE SCALE GENOMIC DNA]</scope>
    <source>
        <tissue evidence="1">Nenye</tissue>
    </source>
</reference>
<dbReference type="Proteomes" id="UP001630127">
    <property type="component" value="Unassembled WGS sequence"/>
</dbReference>
<proteinExistence type="predicted"/>
<organism evidence="1 2">
    <name type="scientific">Cinchona calisaya</name>
    <dbReference type="NCBI Taxonomy" id="153742"/>
    <lineage>
        <taxon>Eukaryota</taxon>
        <taxon>Viridiplantae</taxon>
        <taxon>Streptophyta</taxon>
        <taxon>Embryophyta</taxon>
        <taxon>Tracheophyta</taxon>
        <taxon>Spermatophyta</taxon>
        <taxon>Magnoliopsida</taxon>
        <taxon>eudicotyledons</taxon>
        <taxon>Gunneridae</taxon>
        <taxon>Pentapetalae</taxon>
        <taxon>asterids</taxon>
        <taxon>lamiids</taxon>
        <taxon>Gentianales</taxon>
        <taxon>Rubiaceae</taxon>
        <taxon>Cinchonoideae</taxon>
        <taxon>Cinchoneae</taxon>
        <taxon>Cinchona</taxon>
    </lineage>
</organism>